<reference evidence="3 4" key="1">
    <citation type="submission" date="2016-10" db="EMBL/GenBank/DDBJ databases">
        <authorList>
            <person name="de Groot N.N."/>
        </authorList>
    </citation>
    <scope>NUCLEOTIDE SEQUENCE [LARGE SCALE GENOMIC DNA]</scope>
    <source>
        <strain evidence="3 4">CPCC 202699</strain>
    </source>
</reference>
<dbReference type="STRING" id="589385.SAMN05421504_1011392"/>
<sequence>MIVLSNVKTLHVCKQVFAGAALTTMFGLAGAATAHAAPPQDPCACPHTGKGSVPHQPYTPVTPDSLKRAIEALKPAPKVEKAPVKKAAPPAKRQQPATPSKPKDKPKQDKNEKHHDSDAPKPEKKDNHRSDDKDKKPDKGNREDGEHHDKKGSERKGDKSQKEESHKDEHKRDERKKDERKKVEHKENEREKVEHKDRDDRGVSERAHEPEPRQSARETEPVPDEPERTDPAPEVRPAAKVKLATYQPVGKVQLADYKTAKNRTAATTKLARKAADEPPPPRDLYTVDFPVQDRGLPLYVGADVVLKELERCFNCSFPIDGAPAHFPAEGEHLPLSACVLPGICMDAPVKSYKLMENGQFKGLRFVAEPGHFDGAGSTIEFRFGNDASGKLVLNVQAKVVDPAVPDFVNKAVASYKWSDFADALSANIREHQGVK</sequence>
<evidence type="ECO:0000313" key="4">
    <source>
        <dbReference type="Proteomes" id="UP000199515"/>
    </source>
</evidence>
<dbReference type="RefSeq" id="WP_143046998.1">
    <property type="nucleotide sequence ID" value="NZ_FNON01000001.1"/>
</dbReference>
<evidence type="ECO:0000313" key="3">
    <source>
        <dbReference type="EMBL" id="SDW74203.1"/>
    </source>
</evidence>
<dbReference type="OrthoDB" id="4964680at2"/>
<gene>
    <name evidence="3" type="ORF">SAMN05421504_1011392</name>
</gene>
<feature type="region of interest" description="Disordered" evidence="1">
    <location>
        <begin position="35"/>
        <end position="236"/>
    </location>
</feature>
<feature type="compositionally biased region" description="Basic and acidic residues" evidence="1">
    <location>
        <begin position="101"/>
        <end position="233"/>
    </location>
</feature>
<feature type="compositionally biased region" description="Basic and acidic residues" evidence="1">
    <location>
        <begin position="65"/>
        <end position="83"/>
    </location>
</feature>
<name>A0A1H2W0X1_9PSEU</name>
<feature type="compositionally biased region" description="Low complexity" evidence="1">
    <location>
        <begin position="85"/>
        <end position="97"/>
    </location>
</feature>
<organism evidence="3 4">
    <name type="scientific">Amycolatopsis xylanica</name>
    <dbReference type="NCBI Taxonomy" id="589385"/>
    <lineage>
        <taxon>Bacteria</taxon>
        <taxon>Bacillati</taxon>
        <taxon>Actinomycetota</taxon>
        <taxon>Actinomycetes</taxon>
        <taxon>Pseudonocardiales</taxon>
        <taxon>Pseudonocardiaceae</taxon>
        <taxon>Amycolatopsis</taxon>
    </lineage>
</organism>
<dbReference type="EMBL" id="FNON01000001">
    <property type="protein sequence ID" value="SDW74203.1"/>
    <property type="molecule type" value="Genomic_DNA"/>
</dbReference>
<feature type="signal peptide" evidence="2">
    <location>
        <begin position="1"/>
        <end position="36"/>
    </location>
</feature>
<evidence type="ECO:0000256" key="2">
    <source>
        <dbReference type="SAM" id="SignalP"/>
    </source>
</evidence>
<keyword evidence="2" id="KW-0732">Signal</keyword>
<dbReference type="Proteomes" id="UP000199515">
    <property type="component" value="Unassembled WGS sequence"/>
</dbReference>
<feature type="chain" id="PRO_5011707859" evidence="2">
    <location>
        <begin position="37"/>
        <end position="435"/>
    </location>
</feature>
<accession>A0A1H2W0X1</accession>
<keyword evidence="4" id="KW-1185">Reference proteome</keyword>
<protein>
    <submittedName>
        <fullName evidence="3">Uncharacterized protein</fullName>
    </submittedName>
</protein>
<proteinExistence type="predicted"/>
<evidence type="ECO:0000256" key="1">
    <source>
        <dbReference type="SAM" id="MobiDB-lite"/>
    </source>
</evidence>
<dbReference type="AlphaFoldDB" id="A0A1H2W0X1"/>